<keyword evidence="3" id="KW-0677">Repeat</keyword>
<dbReference type="AlphaFoldDB" id="A0A5S9YE27"/>
<gene>
    <name evidence="10" type="ORF">C24_LOCUS25570</name>
</gene>
<organism evidence="10 11">
    <name type="scientific">Arabidopsis thaliana</name>
    <name type="common">Mouse-ear cress</name>
    <dbReference type="NCBI Taxonomy" id="3702"/>
    <lineage>
        <taxon>Eukaryota</taxon>
        <taxon>Viridiplantae</taxon>
        <taxon>Streptophyta</taxon>
        <taxon>Embryophyta</taxon>
        <taxon>Tracheophyta</taxon>
        <taxon>Spermatophyta</taxon>
        <taxon>Magnoliopsida</taxon>
        <taxon>eudicotyledons</taxon>
        <taxon>Gunneridae</taxon>
        <taxon>Pentapetalae</taxon>
        <taxon>rosids</taxon>
        <taxon>malvids</taxon>
        <taxon>Brassicales</taxon>
        <taxon>Brassicaceae</taxon>
        <taxon>Camelineae</taxon>
        <taxon>Arabidopsis</taxon>
    </lineage>
</organism>
<evidence type="ECO:0000256" key="5">
    <source>
        <dbReference type="ARBA" id="ARBA00023043"/>
    </source>
</evidence>
<dbReference type="EMBL" id="CACSHJ010000096">
    <property type="protein sequence ID" value="CAA0409830.1"/>
    <property type="molecule type" value="Genomic_DNA"/>
</dbReference>
<dbReference type="PROSITE" id="PS50088">
    <property type="entry name" value="ANK_REPEAT"/>
    <property type="match status" value="1"/>
</dbReference>
<evidence type="ECO:0000313" key="10">
    <source>
        <dbReference type="EMBL" id="CAA0409830.1"/>
    </source>
</evidence>
<dbReference type="PANTHER" id="PTHR24186:SF38">
    <property type="entry name" value="ANKYRIN REPEAT FAMILY PROTEIN"/>
    <property type="match status" value="1"/>
</dbReference>
<dbReference type="OrthoDB" id="1111506at2759"/>
<evidence type="ECO:0000259" key="9">
    <source>
        <dbReference type="Pfam" id="PF13962"/>
    </source>
</evidence>
<keyword evidence="6 8" id="KW-0472">Membrane</keyword>
<evidence type="ECO:0000256" key="6">
    <source>
        <dbReference type="ARBA" id="ARBA00023136"/>
    </source>
</evidence>
<dbReference type="Pfam" id="PF13962">
    <property type="entry name" value="PGG"/>
    <property type="match status" value="1"/>
</dbReference>
<dbReference type="PANTHER" id="PTHR24186">
    <property type="entry name" value="PROTEIN PHOSPHATASE 1 REGULATORY SUBUNIT"/>
    <property type="match status" value="1"/>
</dbReference>
<comment type="subcellular location">
    <subcellularLocation>
        <location evidence="1">Membrane</location>
        <topology evidence="1">Multi-pass membrane protein</topology>
    </subcellularLocation>
</comment>
<keyword evidence="4 8" id="KW-1133">Transmembrane helix</keyword>
<proteinExistence type="predicted"/>
<dbReference type="SUPFAM" id="SSF48403">
    <property type="entry name" value="Ankyrin repeat"/>
    <property type="match status" value="1"/>
</dbReference>
<dbReference type="GO" id="GO:0016020">
    <property type="term" value="C:membrane"/>
    <property type="evidence" value="ECO:0007669"/>
    <property type="project" value="UniProtKB-SubCell"/>
</dbReference>
<dbReference type="InterPro" id="IPR036770">
    <property type="entry name" value="Ankyrin_rpt-contain_sf"/>
</dbReference>
<sequence>MTPPIFNAIRKNDEATFNQLIQKKPSVIEERDKENNGESVLHLVTKIGHQEFAKTIIGICPSLVCSTDDNGNTPIHLAATWGRKKIMVQMLEFGEKSTPLDDISEVENDLKLAELVNNDGLTPLHCAAVSNSIKILKVFSHKTPSSFDILTQPHNETVFHLAVRHKNLKAFKFMAQKVHLEKLLYKPDKYGNTVLHTAASLGSTSLAEYIINETKIHTKAKNIQGLAAVDLLDKDDANFPSIALKFGGESHKEESVMHSEALQNARNTITVVAILIASVTFAVGMNPPGGIYQESTSSKGKSVAAKTVAFKIFYVSNSIALFTSLWIVILLVSIIPFKPKSLKNVLVITHKMMSVSVAALATSYVAVGWIILPHFEGTKWLLYTTLGISIVMLGGMYVFLWFKLAKHILRKIDTERDPDEEAATGKGYVMYWKS</sequence>
<accession>A0A5S9YE27</accession>
<evidence type="ECO:0000313" key="11">
    <source>
        <dbReference type="Proteomes" id="UP000434276"/>
    </source>
</evidence>
<evidence type="ECO:0000256" key="2">
    <source>
        <dbReference type="ARBA" id="ARBA00022692"/>
    </source>
</evidence>
<dbReference type="PROSITE" id="PS50297">
    <property type="entry name" value="ANK_REP_REGION"/>
    <property type="match status" value="1"/>
</dbReference>
<feature type="domain" description="PGG" evidence="9">
    <location>
        <begin position="260"/>
        <end position="369"/>
    </location>
</feature>
<evidence type="ECO:0000256" key="1">
    <source>
        <dbReference type="ARBA" id="ARBA00004141"/>
    </source>
</evidence>
<dbReference type="SMART" id="SM00248">
    <property type="entry name" value="ANK"/>
    <property type="match status" value="5"/>
</dbReference>
<reference evidence="10 11" key="1">
    <citation type="submission" date="2019-12" db="EMBL/GenBank/DDBJ databases">
        <authorList>
            <person name="Jiao W.-B."/>
            <person name="Schneeberger K."/>
        </authorList>
    </citation>
    <scope>NUCLEOTIDE SEQUENCE [LARGE SCALE GENOMIC DNA]</scope>
    <source>
        <strain evidence="11">cv. C24</strain>
    </source>
</reference>
<evidence type="ECO:0000256" key="7">
    <source>
        <dbReference type="PROSITE-ProRule" id="PRU00023"/>
    </source>
</evidence>
<dbReference type="Proteomes" id="UP000434276">
    <property type="component" value="Unassembled WGS sequence"/>
</dbReference>
<protein>
    <recommendedName>
        <fullName evidence="9">PGG domain-containing protein</fullName>
    </recommendedName>
</protein>
<keyword evidence="2 8" id="KW-0812">Transmembrane</keyword>
<feature type="transmembrane region" description="Helical" evidence="8">
    <location>
        <begin position="312"/>
        <end position="335"/>
    </location>
</feature>
<feature type="repeat" description="ANK" evidence="7">
    <location>
        <begin position="70"/>
        <end position="102"/>
    </location>
</feature>
<dbReference type="Pfam" id="PF12796">
    <property type="entry name" value="Ank_2"/>
    <property type="match status" value="2"/>
</dbReference>
<dbReference type="Gene3D" id="1.25.40.20">
    <property type="entry name" value="Ankyrin repeat-containing domain"/>
    <property type="match status" value="1"/>
</dbReference>
<dbReference type="InterPro" id="IPR002110">
    <property type="entry name" value="Ankyrin_rpt"/>
</dbReference>
<feature type="transmembrane region" description="Helical" evidence="8">
    <location>
        <begin position="381"/>
        <end position="402"/>
    </location>
</feature>
<evidence type="ECO:0000256" key="4">
    <source>
        <dbReference type="ARBA" id="ARBA00022989"/>
    </source>
</evidence>
<name>A0A5S9YE27_ARATH</name>
<feature type="transmembrane region" description="Helical" evidence="8">
    <location>
        <begin position="355"/>
        <end position="375"/>
    </location>
</feature>
<evidence type="ECO:0000256" key="3">
    <source>
        <dbReference type="ARBA" id="ARBA00022737"/>
    </source>
</evidence>
<keyword evidence="5 7" id="KW-0040">ANK repeat</keyword>
<dbReference type="InterPro" id="IPR026961">
    <property type="entry name" value="PGG_dom"/>
</dbReference>
<dbReference type="ExpressionAtlas" id="A0A5S9YE27">
    <property type="expression patterns" value="baseline and differential"/>
</dbReference>
<feature type="transmembrane region" description="Helical" evidence="8">
    <location>
        <begin position="269"/>
        <end position="292"/>
    </location>
</feature>
<evidence type="ECO:0000256" key="8">
    <source>
        <dbReference type="SAM" id="Phobius"/>
    </source>
</evidence>